<feature type="compositionally biased region" description="Polar residues" evidence="3">
    <location>
        <begin position="173"/>
        <end position="184"/>
    </location>
</feature>
<dbReference type="GO" id="GO:0005737">
    <property type="term" value="C:cytoplasm"/>
    <property type="evidence" value="ECO:0007669"/>
    <property type="project" value="TreeGrafter"/>
</dbReference>
<dbReference type="GO" id="GO:0031625">
    <property type="term" value="F:ubiquitin protein ligase binding"/>
    <property type="evidence" value="ECO:0007669"/>
    <property type="project" value="TreeGrafter"/>
</dbReference>
<evidence type="ECO:0000256" key="2">
    <source>
        <dbReference type="SAM" id="Coils"/>
    </source>
</evidence>
<proteinExistence type="predicted"/>
<sequence>MADFSIDQNRLPGVKEVCRDFAVLEDGCLAYSLQEQEIESHLASNIHKSRLIRSDIQVARRLQEEEDLQVQARSQRRQRDTEQSDSEVAKGIQDRLVRQAEQQRRQEKMDEAIARKLQEKEMKEGKKKKKQQEVFMEPYYEDRGAPRSPSGSARGSKQPESRRDPWEEILNTHAATSLDTQSSHHPGEPVWNVKGNYSMKEVTPDVNHLALQDQELKDMEMARKLYEEEQKASQADTKAAQVARDEEIARLLMEEERRHCMPSRERSRPDVDLRASSEQVVRARSHEDSQRSIKEKPARPPPPTRNHVNVNSCPTQPPTRAEPTSRGPNCRR</sequence>
<reference evidence="5" key="1">
    <citation type="submission" date="2021-01" db="EMBL/GenBank/DDBJ databases">
        <authorList>
            <person name="Zahm M."/>
            <person name="Roques C."/>
            <person name="Cabau C."/>
            <person name="Klopp C."/>
            <person name="Donnadieu C."/>
            <person name="Jouanno E."/>
            <person name="Lampietro C."/>
            <person name="Louis A."/>
            <person name="Herpin A."/>
            <person name="Echchiki A."/>
            <person name="Berthelot C."/>
            <person name="Parey E."/>
            <person name="Roest-Crollius H."/>
            <person name="Braasch I."/>
            <person name="Postlethwait J."/>
            <person name="Bobe J."/>
            <person name="Montfort J."/>
            <person name="Bouchez O."/>
            <person name="Begum T."/>
            <person name="Mejri S."/>
            <person name="Adams A."/>
            <person name="Chen W.-J."/>
            <person name="Guiguen Y."/>
        </authorList>
    </citation>
    <scope>NUCLEOTIDE SEQUENCE</scope>
    <source>
        <strain evidence="5">YG-15Mar2019-1</strain>
        <tissue evidence="5">Brain</tissue>
    </source>
</reference>
<dbReference type="PANTHER" id="PTHR22115:SF1">
    <property type="entry name" value="COILED-COIL DOMAIN-CONTAINING PROTEIN 50"/>
    <property type="match status" value="1"/>
</dbReference>
<dbReference type="PANTHER" id="PTHR22115">
    <property type="entry name" value="C3ORF6 PROTEIN-RELATED"/>
    <property type="match status" value="1"/>
</dbReference>
<feature type="compositionally biased region" description="Basic and acidic residues" evidence="3">
    <location>
        <begin position="157"/>
        <end position="166"/>
    </location>
</feature>
<feature type="compositionally biased region" description="Basic and acidic residues" evidence="3">
    <location>
        <begin position="284"/>
        <end position="298"/>
    </location>
</feature>
<gene>
    <name evidence="5" type="ORF">MATL_G00240290</name>
</gene>
<dbReference type="InterPro" id="IPR039303">
    <property type="entry name" value="CCDC50"/>
</dbReference>
<feature type="compositionally biased region" description="Basic and acidic residues" evidence="3">
    <location>
        <begin position="92"/>
        <end position="124"/>
    </location>
</feature>
<keyword evidence="6" id="KW-1185">Reference proteome</keyword>
<name>A0A9D3PFF4_MEGAT</name>
<evidence type="ECO:0000256" key="3">
    <source>
        <dbReference type="SAM" id="MobiDB-lite"/>
    </source>
</evidence>
<accession>A0A9D3PFF4</accession>
<protein>
    <recommendedName>
        <fullName evidence="4">Coiled-coil domain-containing protein</fullName>
    </recommendedName>
</protein>
<dbReference type="AlphaFoldDB" id="A0A9D3PFF4"/>
<feature type="coiled-coil region" evidence="2">
    <location>
        <begin position="209"/>
        <end position="236"/>
    </location>
</feature>
<dbReference type="EMBL" id="JAFDVH010000022">
    <property type="protein sequence ID" value="KAG7456846.1"/>
    <property type="molecule type" value="Genomic_DNA"/>
</dbReference>
<evidence type="ECO:0000313" key="5">
    <source>
        <dbReference type="EMBL" id="KAG7456846.1"/>
    </source>
</evidence>
<comment type="caution">
    <text evidence="5">The sequence shown here is derived from an EMBL/GenBank/DDBJ whole genome shotgun (WGS) entry which is preliminary data.</text>
</comment>
<dbReference type="InterPro" id="IPR029311">
    <property type="entry name" value="CCDC50_N"/>
</dbReference>
<feature type="region of interest" description="Disordered" evidence="3">
    <location>
        <begin position="254"/>
        <end position="332"/>
    </location>
</feature>
<dbReference type="Proteomes" id="UP001046870">
    <property type="component" value="Chromosome 22"/>
</dbReference>
<feature type="compositionally biased region" description="Basic and acidic residues" evidence="3">
    <location>
        <begin position="254"/>
        <end position="275"/>
    </location>
</feature>
<evidence type="ECO:0000313" key="6">
    <source>
        <dbReference type="Proteomes" id="UP001046870"/>
    </source>
</evidence>
<evidence type="ECO:0000259" key="4">
    <source>
        <dbReference type="Pfam" id="PF15295"/>
    </source>
</evidence>
<organism evidence="5 6">
    <name type="scientific">Megalops atlanticus</name>
    <name type="common">Tarpon</name>
    <name type="synonym">Clupea gigantea</name>
    <dbReference type="NCBI Taxonomy" id="7932"/>
    <lineage>
        <taxon>Eukaryota</taxon>
        <taxon>Metazoa</taxon>
        <taxon>Chordata</taxon>
        <taxon>Craniata</taxon>
        <taxon>Vertebrata</taxon>
        <taxon>Euteleostomi</taxon>
        <taxon>Actinopterygii</taxon>
        <taxon>Neopterygii</taxon>
        <taxon>Teleostei</taxon>
        <taxon>Elopiformes</taxon>
        <taxon>Megalopidae</taxon>
        <taxon>Megalops</taxon>
    </lineage>
</organism>
<feature type="region of interest" description="Disordered" evidence="3">
    <location>
        <begin position="63"/>
        <end position="192"/>
    </location>
</feature>
<feature type="domain" description="Coiled-coil" evidence="4">
    <location>
        <begin position="5"/>
        <end position="129"/>
    </location>
</feature>
<evidence type="ECO:0000256" key="1">
    <source>
        <dbReference type="ARBA" id="ARBA00023054"/>
    </source>
</evidence>
<dbReference type="OrthoDB" id="9994767at2759"/>
<keyword evidence="1 2" id="KW-0175">Coiled coil</keyword>
<dbReference type="Pfam" id="PF15295">
    <property type="entry name" value="CCDC50_N"/>
    <property type="match status" value="1"/>
</dbReference>